<protein>
    <submittedName>
        <fullName evidence="11">Putative p450</fullName>
    </submittedName>
</protein>
<evidence type="ECO:0000256" key="9">
    <source>
        <dbReference type="PIRSR" id="PIRSR602401-1"/>
    </source>
</evidence>
<dbReference type="InterPro" id="IPR017972">
    <property type="entry name" value="Cyt_P450_CS"/>
</dbReference>
<keyword evidence="7 10" id="KW-0503">Monooxygenase</keyword>
<dbReference type="Gene3D" id="1.10.630.10">
    <property type="entry name" value="Cytochrome P450"/>
    <property type="match status" value="1"/>
</dbReference>
<comment type="subcellular location">
    <subcellularLocation>
        <location evidence="2">Endoplasmic reticulum membrane</location>
    </subcellularLocation>
</comment>
<dbReference type="PROSITE" id="PS00086">
    <property type="entry name" value="CYTOCHROME_P450"/>
    <property type="match status" value="1"/>
</dbReference>
<dbReference type="GO" id="GO:0005789">
    <property type="term" value="C:endoplasmic reticulum membrane"/>
    <property type="evidence" value="ECO:0007669"/>
    <property type="project" value="UniProtKB-SubCell"/>
</dbReference>
<dbReference type="EMBL" id="GHWJ01000702">
    <property type="protein sequence ID" value="NOV33439.1"/>
    <property type="molecule type" value="Transcribed_RNA"/>
</dbReference>
<evidence type="ECO:0000256" key="5">
    <source>
        <dbReference type="ARBA" id="ARBA00022824"/>
    </source>
</evidence>
<keyword evidence="6 9" id="KW-0408">Iron</keyword>
<dbReference type="InterPro" id="IPR050196">
    <property type="entry name" value="Cytochrome_P450_Monoox"/>
</dbReference>
<evidence type="ECO:0000256" key="6">
    <source>
        <dbReference type="ARBA" id="ARBA00023004"/>
    </source>
</evidence>
<proteinExistence type="inferred from homology"/>
<evidence type="ECO:0000256" key="8">
    <source>
        <dbReference type="ARBA" id="ARBA00023136"/>
    </source>
</evidence>
<evidence type="ECO:0000256" key="4">
    <source>
        <dbReference type="ARBA" id="ARBA00022617"/>
    </source>
</evidence>
<reference evidence="11" key="1">
    <citation type="submission" date="2019-09" db="EMBL/GenBank/DDBJ databases">
        <title>Organ-specific transcriptomic study of the physiology of the cattle tick, Rhipicephalus microplus.</title>
        <authorList>
            <person name="Tirloni L."/>
            <person name="Braz G."/>
            <person name="Gandara A.C.P."/>
            <person name="Sabadin G.A."/>
            <person name="da Silva R.M."/>
            <person name="Guizzo M.G."/>
            <person name="Machado J.A."/>
            <person name="Costa E.P."/>
            <person name="Gomes H.F."/>
            <person name="Moraes J."/>
            <person name="Mota M.B.S."/>
            <person name="Mesquita R.D."/>
            <person name="Alvarenga P.H."/>
            <person name="Alves F."/>
            <person name="Seixas A."/>
            <person name="da Fonseca R.N."/>
            <person name="Fogaca A."/>
            <person name="Logullo C."/>
            <person name="Tanaka A."/>
            <person name="Daffre S."/>
            <person name="Termignoni C."/>
            <person name="Vaz I.S.Jr."/>
            <person name="Oliveira P.L."/>
            <person name="Ribeiro J.M."/>
        </authorList>
    </citation>
    <scope>NUCLEOTIDE SEQUENCE</scope>
    <source>
        <strain evidence="11">Porto Alegre</strain>
    </source>
</reference>
<dbReference type="SUPFAM" id="SSF48264">
    <property type="entry name" value="Cytochrome P450"/>
    <property type="match status" value="1"/>
</dbReference>
<comment type="similarity">
    <text evidence="3 10">Belongs to the cytochrome P450 family.</text>
</comment>
<feature type="binding site" description="axial binding residue" evidence="9">
    <location>
        <position position="475"/>
    </location>
    <ligand>
        <name>heme</name>
        <dbReference type="ChEBI" id="CHEBI:30413"/>
    </ligand>
    <ligandPart>
        <name>Fe</name>
        <dbReference type="ChEBI" id="CHEBI:18248"/>
    </ligandPart>
</feature>
<evidence type="ECO:0000256" key="2">
    <source>
        <dbReference type="ARBA" id="ARBA00004586"/>
    </source>
</evidence>
<dbReference type="InterPro" id="IPR002401">
    <property type="entry name" value="Cyt_P450_E_grp-I"/>
</dbReference>
<comment type="cofactor">
    <cofactor evidence="1 9">
        <name>heme</name>
        <dbReference type="ChEBI" id="CHEBI:30413"/>
    </cofactor>
</comment>
<dbReference type="GO" id="GO:0005506">
    <property type="term" value="F:iron ion binding"/>
    <property type="evidence" value="ECO:0007669"/>
    <property type="project" value="InterPro"/>
</dbReference>
<evidence type="ECO:0000256" key="1">
    <source>
        <dbReference type="ARBA" id="ARBA00001971"/>
    </source>
</evidence>
<dbReference type="OrthoDB" id="6433301at2759"/>
<keyword evidence="9 10" id="KW-0479">Metal-binding</keyword>
<dbReference type="InterPro" id="IPR001128">
    <property type="entry name" value="Cyt_P450"/>
</dbReference>
<name>A0A6M2CH99_RHIMP</name>
<evidence type="ECO:0000313" key="11">
    <source>
        <dbReference type="EMBL" id="NOV33439.1"/>
    </source>
</evidence>
<dbReference type="InterPro" id="IPR036396">
    <property type="entry name" value="Cyt_P450_sf"/>
</dbReference>
<keyword evidence="10" id="KW-0560">Oxidoreductase</keyword>
<keyword evidence="4 9" id="KW-0349">Heme</keyword>
<evidence type="ECO:0000256" key="3">
    <source>
        <dbReference type="ARBA" id="ARBA00010617"/>
    </source>
</evidence>
<dbReference type="Pfam" id="PF00067">
    <property type="entry name" value="p450"/>
    <property type="match status" value="1"/>
</dbReference>
<dbReference type="VEuPathDB" id="VectorBase:LOC119161239"/>
<dbReference type="GO" id="GO:0004497">
    <property type="term" value="F:monooxygenase activity"/>
    <property type="evidence" value="ECO:0007669"/>
    <property type="project" value="UniProtKB-KW"/>
</dbReference>
<dbReference type="PRINTS" id="PR00385">
    <property type="entry name" value="P450"/>
</dbReference>
<dbReference type="PRINTS" id="PR00463">
    <property type="entry name" value="EP450I"/>
</dbReference>
<dbReference type="PANTHER" id="PTHR24291:SF189">
    <property type="entry name" value="CYTOCHROME P450 4C3-RELATED"/>
    <property type="match status" value="1"/>
</dbReference>
<evidence type="ECO:0000256" key="7">
    <source>
        <dbReference type="ARBA" id="ARBA00023033"/>
    </source>
</evidence>
<sequence length="531" mass="61431">MFDLAVQLIFWFVGAAVIPLASLVVAVPCAVHVARRATWKKLARFPGPNEDIPLRWVLQQHSHAASVKHRTPYNVSMLEIRMAYFQMFQKYGLFRFYIGPHPTVAVFKADYIETVLNGQSTIEKSVDYEVLHSWLGTGLLTSSGTKWKTRRRLLTPSFHFRILDSFVRPMNMRARITVEKLRQRCSEPWIDIAPLVADCTLNILLETIMGVIPEEKEELCRSYVAAVHYLSSQITFRVQSPWLLIDAIYFRTDFGKAYQKNTEIVHNFTSRVIKERRKELMRNIDDHKEVEEQHEGIYNRKRLLTFLDILLRYSIENEGSISDDDIREEVDTFMFEGHDTTAVAICWTLYMMGLHQDHQRKVHEELDSVLGTHAEKDVTTEHMKELQYLDCVIKECQRLFPSVPIIGRESLEDFKLGDYTIPKGTTIDVFIYALHRDPKVFPDPERFDPMRFLPENISKRHSHAFIPFSAGSRNCIGQRFAAMELKIVISTILHNFAVVALDQRDKMLLSSDLVLRAANGIRLSLTPRICG</sequence>
<dbReference type="AlphaFoldDB" id="A0A6M2CH99"/>
<organism evidence="11">
    <name type="scientific">Rhipicephalus microplus</name>
    <name type="common">Cattle tick</name>
    <name type="synonym">Boophilus microplus</name>
    <dbReference type="NCBI Taxonomy" id="6941"/>
    <lineage>
        <taxon>Eukaryota</taxon>
        <taxon>Metazoa</taxon>
        <taxon>Ecdysozoa</taxon>
        <taxon>Arthropoda</taxon>
        <taxon>Chelicerata</taxon>
        <taxon>Arachnida</taxon>
        <taxon>Acari</taxon>
        <taxon>Parasitiformes</taxon>
        <taxon>Ixodida</taxon>
        <taxon>Ixodoidea</taxon>
        <taxon>Ixodidae</taxon>
        <taxon>Rhipicephalinae</taxon>
        <taxon>Rhipicephalus</taxon>
        <taxon>Boophilus</taxon>
    </lineage>
</organism>
<dbReference type="GO" id="GO:0016705">
    <property type="term" value="F:oxidoreductase activity, acting on paired donors, with incorporation or reduction of molecular oxygen"/>
    <property type="evidence" value="ECO:0007669"/>
    <property type="project" value="InterPro"/>
</dbReference>
<evidence type="ECO:0000256" key="10">
    <source>
        <dbReference type="RuleBase" id="RU000461"/>
    </source>
</evidence>
<keyword evidence="8" id="KW-0472">Membrane</keyword>
<dbReference type="PANTHER" id="PTHR24291">
    <property type="entry name" value="CYTOCHROME P450 FAMILY 4"/>
    <property type="match status" value="1"/>
</dbReference>
<keyword evidence="5" id="KW-0256">Endoplasmic reticulum</keyword>
<dbReference type="CDD" id="cd20628">
    <property type="entry name" value="CYP4"/>
    <property type="match status" value="1"/>
</dbReference>
<accession>A0A6M2CH99</accession>
<dbReference type="GO" id="GO:0020037">
    <property type="term" value="F:heme binding"/>
    <property type="evidence" value="ECO:0007669"/>
    <property type="project" value="InterPro"/>
</dbReference>